<evidence type="ECO:0000313" key="3">
    <source>
        <dbReference type="Proteomes" id="UP001160390"/>
    </source>
</evidence>
<evidence type="ECO:0000259" key="1">
    <source>
        <dbReference type="PROSITE" id="PS50280"/>
    </source>
</evidence>
<gene>
    <name evidence="2" type="ORF">CCHLO57077_00000391</name>
</gene>
<dbReference type="Gene3D" id="2.170.270.10">
    <property type="entry name" value="SET domain"/>
    <property type="match status" value="1"/>
</dbReference>
<dbReference type="EMBL" id="CABFNP030001245">
    <property type="protein sequence ID" value="CAI6093343.1"/>
    <property type="molecule type" value="Genomic_DNA"/>
</dbReference>
<proteinExistence type="predicted"/>
<reference evidence="2" key="1">
    <citation type="submission" date="2023-01" db="EMBL/GenBank/DDBJ databases">
        <authorList>
            <person name="Piombo E."/>
        </authorList>
    </citation>
    <scope>NUCLEOTIDE SEQUENCE</scope>
</reference>
<keyword evidence="3" id="KW-1185">Reference proteome</keyword>
<dbReference type="AlphaFoldDB" id="A0AA35MAC1"/>
<sequence>MDSLYKVCRIPSKGEGLIATTDITRGQLILSEAPLFRYTDPRFNDRGEPFREYNKLGRAKQKKVWKLFDVTGNRNRAEDLELVMRTNGIKLRDPKHDMMYGLFEVACRINHSCLPNTHSSWDSEKGTIEIYATQSITQGEEITSTYIGNLGEYADRQQCLSYIFKFTCRCRLCALPEEDREASDLRIHEINCLRQREVSTLDQIRELLQLYAQESIVDWQPVEAYEGAWQLARRSGYRTRARIFAERGAKLCAEIEGIDGANTVEWRKRAMDCGDEDEEMPEDGEEFEERLFGELEVKENVDGWTDIHGMPKERKIDRQFLIDVVELLYFKSKSHAELGFMKYNMKKIKVHRNEDR</sequence>
<dbReference type="InterPro" id="IPR046341">
    <property type="entry name" value="SET_dom_sf"/>
</dbReference>
<evidence type="ECO:0000313" key="2">
    <source>
        <dbReference type="EMBL" id="CAI6093343.1"/>
    </source>
</evidence>
<dbReference type="InterPro" id="IPR053185">
    <property type="entry name" value="SET_domain_protein"/>
</dbReference>
<accession>A0AA35MAC1</accession>
<feature type="domain" description="SET" evidence="1">
    <location>
        <begin position="3"/>
        <end position="147"/>
    </location>
</feature>
<dbReference type="SUPFAM" id="SSF82199">
    <property type="entry name" value="SET domain"/>
    <property type="match status" value="1"/>
</dbReference>
<dbReference type="PROSITE" id="PS50280">
    <property type="entry name" value="SET"/>
    <property type="match status" value="1"/>
</dbReference>
<organism evidence="2 3">
    <name type="scientific">Clonostachys chloroleuca</name>
    <dbReference type="NCBI Taxonomy" id="1926264"/>
    <lineage>
        <taxon>Eukaryota</taxon>
        <taxon>Fungi</taxon>
        <taxon>Dikarya</taxon>
        <taxon>Ascomycota</taxon>
        <taxon>Pezizomycotina</taxon>
        <taxon>Sordariomycetes</taxon>
        <taxon>Hypocreomycetidae</taxon>
        <taxon>Hypocreales</taxon>
        <taxon>Bionectriaceae</taxon>
        <taxon>Clonostachys</taxon>
    </lineage>
</organism>
<dbReference type="Pfam" id="PF00856">
    <property type="entry name" value="SET"/>
    <property type="match status" value="1"/>
</dbReference>
<dbReference type="PANTHER" id="PTHR47332:SF2">
    <property type="entry name" value="SET-6"/>
    <property type="match status" value="1"/>
</dbReference>
<comment type="caution">
    <text evidence="2">The sequence shown here is derived from an EMBL/GenBank/DDBJ whole genome shotgun (WGS) entry which is preliminary data.</text>
</comment>
<dbReference type="SMART" id="SM00317">
    <property type="entry name" value="SET"/>
    <property type="match status" value="1"/>
</dbReference>
<dbReference type="PANTHER" id="PTHR47332">
    <property type="entry name" value="SET DOMAIN-CONTAINING PROTEIN 5"/>
    <property type="match status" value="1"/>
</dbReference>
<dbReference type="InterPro" id="IPR001214">
    <property type="entry name" value="SET_dom"/>
</dbReference>
<name>A0AA35MAC1_9HYPO</name>
<protein>
    <recommendedName>
        <fullName evidence="1">SET domain-containing protein</fullName>
    </recommendedName>
</protein>
<dbReference type="Proteomes" id="UP001160390">
    <property type="component" value="Unassembled WGS sequence"/>
</dbReference>
<dbReference type="CDD" id="cd20071">
    <property type="entry name" value="SET_SMYD"/>
    <property type="match status" value="1"/>
</dbReference>